<evidence type="ECO:0000256" key="2">
    <source>
        <dbReference type="ARBA" id="ARBA00004229"/>
    </source>
</evidence>
<evidence type="ECO:0000313" key="6">
    <source>
        <dbReference type="Proteomes" id="UP000011087"/>
    </source>
</evidence>
<dbReference type="GO" id="GO:0005815">
    <property type="term" value="C:microtubule organizing center"/>
    <property type="evidence" value="ECO:0007669"/>
    <property type="project" value="TreeGrafter"/>
</dbReference>
<dbReference type="SUPFAM" id="SSF52540">
    <property type="entry name" value="P-loop containing nucleoside triphosphate hydrolases"/>
    <property type="match status" value="1"/>
</dbReference>
<dbReference type="GO" id="GO:0000723">
    <property type="term" value="P:telomere maintenance"/>
    <property type="evidence" value="ECO:0007669"/>
    <property type="project" value="TreeGrafter"/>
</dbReference>
<organism evidence="4">
    <name type="scientific">Guillardia theta (strain CCMP2712)</name>
    <name type="common">Cryptophyte</name>
    <dbReference type="NCBI Taxonomy" id="905079"/>
    <lineage>
        <taxon>Eukaryota</taxon>
        <taxon>Cryptophyceae</taxon>
        <taxon>Pyrenomonadales</taxon>
        <taxon>Geminigeraceae</taxon>
        <taxon>Guillardia</taxon>
    </lineage>
</organism>
<dbReference type="OMA" id="AIAFQYI"/>
<proteinExistence type="predicted"/>
<dbReference type="AlphaFoldDB" id="L1IMM0"/>
<reference evidence="4 6" key="1">
    <citation type="journal article" date="2012" name="Nature">
        <title>Algal genomes reveal evolutionary mosaicism and the fate of nucleomorphs.</title>
        <authorList>
            <consortium name="DOE Joint Genome Institute"/>
            <person name="Curtis B.A."/>
            <person name="Tanifuji G."/>
            <person name="Burki F."/>
            <person name="Gruber A."/>
            <person name="Irimia M."/>
            <person name="Maruyama S."/>
            <person name="Arias M.C."/>
            <person name="Ball S.G."/>
            <person name="Gile G.H."/>
            <person name="Hirakawa Y."/>
            <person name="Hopkins J.F."/>
            <person name="Kuo A."/>
            <person name="Rensing S.A."/>
            <person name="Schmutz J."/>
            <person name="Symeonidi A."/>
            <person name="Elias M."/>
            <person name="Eveleigh R.J."/>
            <person name="Herman E.K."/>
            <person name="Klute M.J."/>
            <person name="Nakayama T."/>
            <person name="Obornik M."/>
            <person name="Reyes-Prieto A."/>
            <person name="Armbrust E.V."/>
            <person name="Aves S.J."/>
            <person name="Beiko R.G."/>
            <person name="Coutinho P."/>
            <person name="Dacks J.B."/>
            <person name="Durnford D.G."/>
            <person name="Fast N.M."/>
            <person name="Green B.R."/>
            <person name="Grisdale C.J."/>
            <person name="Hempel F."/>
            <person name="Henrissat B."/>
            <person name="Hoppner M.P."/>
            <person name="Ishida K."/>
            <person name="Kim E."/>
            <person name="Koreny L."/>
            <person name="Kroth P.G."/>
            <person name="Liu Y."/>
            <person name="Malik S.B."/>
            <person name="Maier U.G."/>
            <person name="McRose D."/>
            <person name="Mock T."/>
            <person name="Neilson J.A."/>
            <person name="Onodera N.T."/>
            <person name="Poole A.M."/>
            <person name="Pritham E.J."/>
            <person name="Richards T.A."/>
            <person name="Rocap G."/>
            <person name="Roy S.W."/>
            <person name="Sarai C."/>
            <person name="Schaack S."/>
            <person name="Shirato S."/>
            <person name="Slamovits C.H."/>
            <person name="Spencer D.F."/>
            <person name="Suzuki S."/>
            <person name="Worden A.Z."/>
            <person name="Zauner S."/>
            <person name="Barry K."/>
            <person name="Bell C."/>
            <person name="Bharti A.K."/>
            <person name="Crow J.A."/>
            <person name="Grimwood J."/>
            <person name="Kramer R."/>
            <person name="Lindquist E."/>
            <person name="Lucas S."/>
            <person name="Salamov A."/>
            <person name="McFadden G.I."/>
            <person name="Lane C.E."/>
            <person name="Keeling P.J."/>
            <person name="Gray M.W."/>
            <person name="Grigoriev I.V."/>
            <person name="Archibald J.M."/>
        </authorList>
    </citation>
    <scope>NUCLEOTIDE SEQUENCE</scope>
    <source>
        <strain evidence="4 6">CCMP2712</strain>
    </source>
</reference>
<evidence type="ECO:0008006" key="7">
    <source>
        <dbReference type="Google" id="ProtNLM"/>
    </source>
</evidence>
<dbReference type="EnsemblProtists" id="EKX37139">
    <property type="protein sequence ID" value="EKX37139"/>
    <property type="gene ID" value="GUITHDRAFT_116717"/>
</dbReference>
<dbReference type="GO" id="GO:0000724">
    <property type="term" value="P:double-strand break repair via homologous recombination"/>
    <property type="evidence" value="ECO:0007669"/>
    <property type="project" value="TreeGrafter"/>
</dbReference>
<dbReference type="OrthoDB" id="336321at2759"/>
<accession>L1IMM0</accession>
<protein>
    <recommendedName>
        <fullName evidence="7">RecA family profile 1 domain-containing protein</fullName>
    </recommendedName>
</protein>
<gene>
    <name evidence="4" type="ORF">GUITHDRAFT_116717</name>
</gene>
<reference evidence="5" key="3">
    <citation type="submission" date="2016-03" db="UniProtKB">
        <authorList>
            <consortium name="EnsemblProtists"/>
        </authorList>
    </citation>
    <scope>IDENTIFICATION</scope>
</reference>
<dbReference type="STRING" id="905079.L1IMM0"/>
<dbReference type="KEGG" id="gtt:GUITHDRAFT_116717"/>
<dbReference type="GO" id="GO:0003697">
    <property type="term" value="F:single-stranded DNA binding"/>
    <property type="evidence" value="ECO:0007669"/>
    <property type="project" value="TreeGrafter"/>
</dbReference>
<dbReference type="PANTHER" id="PTHR46457">
    <property type="entry name" value="DNA REPAIR PROTEIN RAD51 HOMOLOG 4"/>
    <property type="match status" value="1"/>
</dbReference>
<dbReference type="GO" id="GO:0009507">
    <property type="term" value="C:chloroplast"/>
    <property type="evidence" value="ECO:0007669"/>
    <property type="project" value="UniProtKB-SubCell"/>
</dbReference>
<dbReference type="InterPro" id="IPR027417">
    <property type="entry name" value="P-loop_NTPase"/>
</dbReference>
<dbReference type="Gene3D" id="3.40.50.300">
    <property type="entry name" value="P-loop containing nucleotide triphosphate hydrolases"/>
    <property type="match status" value="2"/>
</dbReference>
<dbReference type="RefSeq" id="XP_005824119.1">
    <property type="nucleotide sequence ID" value="XM_005824062.1"/>
</dbReference>
<evidence type="ECO:0000313" key="5">
    <source>
        <dbReference type="EnsemblProtists" id="EKX37139"/>
    </source>
</evidence>
<dbReference type="GO" id="GO:0042148">
    <property type="term" value="P:DNA strand invasion"/>
    <property type="evidence" value="ECO:0007669"/>
    <property type="project" value="TreeGrafter"/>
</dbReference>
<dbReference type="eggNOG" id="KOG1433">
    <property type="taxonomic scope" value="Eukaryota"/>
</dbReference>
<name>L1IMM0_GUITC</name>
<dbReference type="GO" id="GO:0007131">
    <property type="term" value="P:reciprocal meiotic recombination"/>
    <property type="evidence" value="ECO:0007669"/>
    <property type="project" value="TreeGrafter"/>
</dbReference>
<keyword evidence="3" id="KW-0539">Nucleus</keyword>
<dbReference type="GeneID" id="17293900"/>
<dbReference type="HOGENOM" id="CLU_058452_1_0_1"/>
<dbReference type="PaxDb" id="55529-EKX37139"/>
<dbReference type="GO" id="GO:0000400">
    <property type="term" value="F:four-way junction DNA binding"/>
    <property type="evidence" value="ECO:0007669"/>
    <property type="project" value="TreeGrafter"/>
</dbReference>
<dbReference type="InterPro" id="IPR051988">
    <property type="entry name" value="HRR_RAD51_Paralog"/>
</dbReference>
<evidence type="ECO:0000313" key="4">
    <source>
        <dbReference type="EMBL" id="EKX37139.1"/>
    </source>
</evidence>
<evidence type="ECO:0000256" key="3">
    <source>
        <dbReference type="ARBA" id="ARBA00023242"/>
    </source>
</evidence>
<keyword evidence="6" id="KW-1185">Reference proteome</keyword>
<dbReference type="Proteomes" id="UP000011087">
    <property type="component" value="Unassembled WGS sequence"/>
</dbReference>
<dbReference type="EMBL" id="JH993063">
    <property type="protein sequence ID" value="EKX37139.1"/>
    <property type="molecule type" value="Genomic_DNA"/>
</dbReference>
<dbReference type="PANTHER" id="PTHR46457:SF1">
    <property type="entry name" value="DNA REPAIR PROTEIN RAD51 HOMOLOG 4"/>
    <property type="match status" value="1"/>
</dbReference>
<evidence type="ECO:0000256" key="1">
    <source>
        <dbReference type="ARBA" id="ARBA00004123"/>
    </source>
</evidence>
<comment type="subcellular location">
    <subcellularLocation>
        <location evidence="1">Nucleus</location>
    </subcellularLocation>
    <subcellularLocation>
        <location evidence="2">Plastid</location>
        <location evidence="2">Chloroplast</location>
    </subcellularLocation>
</comment>
<dbReference type="GO" id="GO:0005657">
    <property type="term" value="C:replication fork"/>
    <property type="evidence" value="ECO:0007669"/>
    <property type="project" value="TreeGrafter"/>
</dbReference>
<sequence>MVKNGIIGYADGASLIAAGIHSAEDLLFLTRSGFAFVAENAQLSETEIKGIVKRILRRYCPVPQRASAIFEDWREKNSIIQTGNPPGGIFTSELTEIAGPSAVGKTQFCLSLSDLEIKLQSAFGLSRNTSDGLHIDSFLVNLKMVVVDSIGSLFAPILGGASMVGHCMLLDIVQKIQRMMTKYSIAVLVTNHTTIARGGNSEHVQAAMGETWSRLPCVSLMITAFSSDVRRLTIRKSNKNASQAYTHFLITEMGLSDLNG</sequence>
<reference evidence="6" key="2">
    <citation type="submission" date="2012-11" db="EMBL/GenBank/DDBJ databases">
        <authorList>
            <person name="Kuo A."/>
            <person name="Curtis B.A."/>
            <person name="Tanifuji G."/>
            <person name="Burki F."/>
            <person name="Gruber A."/>
            <person name="Irimia M."/>
            <person name="Maruyama S."/>
            <person name="Arias M.C."/>
            <person name="Ball S.G."/>
            <person name="Gile G.H."/>
            <person name="Hirakawa Y."/>
            <person name="Hopkins J.F."/>
            <person name="Rensing S.A."/>
            <person name="Schmutz J."/>
            <person name="Symeonidi A."/>
            <person name="Elias M."/>
            <person name="Eveleigh R.J."/>
            <person name="Herman E.K."/>
            <person name="Klute M.J."/>
            <person name="Nakayama T."/>
            <person name="Obornik M."/>
            <person name="Reyes-Prieto A."/>
            <person name="Armbrust E.V."/>
            <person name="Aves S.J."/>
            <person name="Beiko R.G."/>
            <person name="Coutinho P."/>
            <person name="Dacks J.B."/>
            <person name="Durnford D.G."/>
            <person name="Fast N.M."/>
            <person name="Green B.R."/>
            <person name="Grisdale C."/>
            <person name="Hempe F."/>
            <person name="Henrissat B."/>
            <person name="Hoppner M.P."/>
            <person name="Ishida K.-I."/>
            <person name="Kim E."/>
            <person name="Koreny L."/>
            <person name="Kroth P.G."/>
            <person name="Liu Y."/>
            <person name="Malik S.-B."/>
            <person name="Maier U.G."/>
            <person name="McRose D."/>
            <person name="Mock T."/>
            <person name="Neilson J.A."/>
            <person name="Onodera N.T."/>
            <person name="Poole A.M."/>
            <person name="Pritham E.J."/>
            <person name="Richards T.A."/>
            <person name="Rocap G."/>
            <person name="Roy S.W."/>
            <person name="Sarai C."/>
            <person name="Schaack S."/>
            <person name="Shirato S."/>
            <person name="Slamovits C.H."/>
            <person name="Spencer D.F."/>
            <person name="Suzuki S."/>
            <person name="Worden A.Z."/>
            <person name="Zauner S."/>
            <person name="Barry K."/>
            <person name="Bell C."/>
            <person name="Bharti A.K."/>
            <person name="Crow J.A."/>
            <person name="Grimwood J."/>
            <person name="Kramer R."/>
            <person name="Lindquist E."/>
            <person name="Lucas S."/>
            <person name="Salamov A."/>
            <person name="McFadden G.I."/>
            <person name="Lane C.E."/>
            <person name="Keeling P.J."/>
            <person name="Gray M.W."/>
            <person name="Grigoriev I.V."/>
            <person name="Archibald J.M."/>
        </authorList>
    </citation>
    <scope>NUCLEOTIDE SEQUENCE</scope>
    <source>
        <strain evidence="6">CCMP2712</strain>
    </source>
</reference>
<dbReference type="GO" id="GO:0008094">
    <property type="term" value="F:ATP-dependent activity, acting on DNA"/>
    <property type="evidence" value="ECO:0007669"/>
    <property type="project" value="TreeGrafter"/>
</dbReference>
<dbReference type="GO" id="GO:0033063">
    <property type="term" value="C:Rad51B-Rad51C-Rad51D-XRCC2 complex"/>
    <property type="evidence" value="ECO:0007669"/>
    <property type="project" value="TreeGrafter"/>
</dbReference>